<gene>
    <name evidence="1" type="ORF">IT775_01865</name>
</gene>
<reference evidence="1 2" key="1">
    <citation type="journal article" date="2021" name="Arch. Microbiol.">
        <title>Thalassobius aquimarinus sp. nov., isolated from the Sea of Japan seashore.</title>
        <authorList>
            <person name="Kurilenko V.V."/>
            <person name="Romanenko L.A."/>
            <person name="Chernysheva N.Y."/>
            <person name="Velansky P.V."/>
            <person name="Tekutyeva L.A."/>
            <person name="Isaeva M.P."/>
            <person name="Mikhailov V.V."/>
        </authorList>
    </citation>
    <scope>NUCLEOTIDE SEQUENCE [LARGE SCALE GENOMIC DNA]</scope>
    <source>
        <strain evidence="1 2">KMM 8518</strain>
    </source>
</reference>
<dbReference type="RefSeq" id="WP_212699362.1">
    <property type="nucleotide sequence ID" value="NZ_JADMKU010000001.1"/>
</dbReference>
<dbReference type="EMBL" id="JADMKU010000001">
    <property type="protein sequence ID" value="MBR9649868.1"/>
    <property type="molecule type" value="Genomic_DNA"/>
</dbReference>
<protein>
    <submittedName>
        <fullName evidence="1">Uncharacterized protein</fullName>
    </submittedName>
</protein>
<keyword evidence="2" id="KW-1185">Reference proteome</keyword>
<evidence type="ECO:0000313" key="1">
    <source>
        <dbReference type="EMBL" id="MBR9649868.1"/>
    </source>
</evidence>
<proteinExistence type="predicted"/>
<comment type="caution">
    <text evidence="1">The sequence shown here is derived from an EMBL/GenBank/DDBJ whole genome shotgun (WGS) entry which is preliminary data.</text>
</comment>
<sequence>MFRDILVHVLCLPGMVQAPDRDGIFESYDDYAANVGRHVMQRDFISLIQRMGGRDVMEQF</sequence>
<evidence type="ECO:0000313" key="2">
    <source>
        <dbReference type="Proteomes" id="UP001195941"/>
    </source>
</evidence>
<organism evidence="1 2">
    <name type="scientific">Thalassovita aquimarina</name>
    <dbReference type="NCBI Taxonomy" id="2785917"/>
    <lineage>
        <taxon>Bacteria</taxon>
        <taxon>Pseudomonadati</taxon>
        <taxon>Pseudomonadota</taxon>
        <taxon>Alphaproteobacteria</taxon>
        <taxon>Rhodobacterales</taxon>
        <taxon>Roseobacteraceae</taxon>
        <taxon>Thalassovita</taxon>
    </lineage>
</organism>
<dbReference type="Proteomes" id="UP001195941">
    <property type="component" value="Unassembled WGS sequence"/>
</dbReference>
<accession>A0ABS5HLS3</accession>
<name>A0ABS5HLS3_9RHOB</name>